<dbReference type="AlphaFoldDB" id="A0AAD8F861"/>
<dbReference type="PROSITE" id="PS50888">
    <property type="entry name" value="BHLH"/>
    <property type="match status" value="1"/>
</dbReference>
<feature type="domain" description="BHLH" evidence="6">
    <location>
        <begin position="101"/>
        <end position="153"/>
    </location>
</feature>
<evidence type="ECO:0000256" key="3">
    <source>
        <dbReference type="ARBA" id="ARBA00023125"/>
    </source>
</evidence>
<feature type="non-terminal residue" evidence="7">
    <location>
        <position position="540"/>
    </location>
</feature>
<dbReference type="Pfam" id="PF00010">
    <property type="entry name" value="HLH"/>
    <property type="match status" value="1"/>
</dbReference>
<dbReference type="EMBL" id="JASAOG010000085">
    <property type="protein sequence ID" value="KAK0053554.1"/>
    <property type="molecule type" value="Genomic_DNA"/>
</dbReference>
<evidence type="ECO:0000313" key="8">
    <source>
        <dbReference type="Proteomes" id="UP001233172"/>
    </source>
</evidence>
<evidence type="ECO:0000256" key="2">
    <source>
        <dbReference type="ARBA" id="ARBA00022902"/>
    </source>
</evidence>
<evidence type="ECO:0000256" key="5">
    <source>
        <dbReference type="SAM" id="MobiDB-lite"/>
    </source>
</evidence>
<dbReference type="Proteomes" id="UP001233172">
    <property type="component" value="Unassembled WGS sequence"/>
</dbReference>
<evidence type="ECO:0000313" key="7">
    <source>
        <dbReference type="EMBL" id="KAK0053554.1"/>
    </source>
</evidence>
<dbReference type="GO" id="GO:0000977">
    <property type="term" value="F:RNA polymerase II transcription regulatory region sequence-specific DNA binding"/>
    <property type="evidence" value="ECO:0007669"/>
    <property type="project" value="TreeGrafter"/>
</dbReference>
<reference evidence="7" key="1">
    <citation type="journal article" date="2023" name="PLoS Negl. Trop. Dis.">
        <title>A genome sequence for Biomphalaria pfeifferi, the major vector snail for the human-infecting parasite Schistosoma mansoni.</title>
        <authorList>
            <person name="Bu L."/>
            <person name="Lu L."/>
            <person name="Laidemitt M.R."/>
            <person name="Zhang S.M."/>
            <person name="Mutuku M."/>
            <person name="Mkoji G."/>
            <person name="Steinauer M."/>
            <person name="Loker E.S."/>
        </authorList>
    </citation>
    <scope>NUCLEOTIDE SEQUENCE</scope>
    <source>
        <strain evidence="7">KasaAsao</strain>
    </source>
</reference>
<dbReference type="PANTHER" id="PTHR23349">
    <property type="entry name" value="BASIC HELIX-LOOP-HELIX TRANSCRIPTION FACTOR, TWIST"/>
    <property type="match status" value="1"/>
</dbReference>
<keyword evidence="8" id="KW-1185">Reference proteome</keyword>
<dbReference type="SMART" id="SM00353">
    <property type="entry name" value="HLH"/>
    <property type="match status" value="1"/>
</dbReference>
<reference evidence="7" key="2">
    <citation type="submission" date="2023-04" db="EMBL/GenBank/DDBJ databases">
        <authorList>
            <person name="Bu L."/>
            <person name="Lu L."/>
            <person name="Laidemitt M.R."/>
            <person name="Zhang S.M."/>
            <person name="Mutuku M."/>
            <person name="Mkoji G."/>
            <person name="Steinauer M."/>
            <person name="Loker E.S."/>
        </authorList>
    </citation>
    <scope>NUCLEOTIDE SEQUENCE</scope>
    <source>
        <strain evidence="7">KasaAsao</strain>
        <tissue evidence="7">Whole Snail</tissue>
    </source>
</reference>
<accession>A0AAD8F861</accession>
<dbReference type="Gene3D" id="4.10.280.10">
    <property type="entry name" value="Helix-loop-helix DNA-binding domain"/>
    <property type="match status" value="1"/>
</dbReference>
<comment type="subcellular location">
    <subcellularLocation>
        <location evidence="1">Nucleus</location>
    </subcellularLocation>
</comment>
<feature type="compositionally biased region" description="Polar residues" evidence="5">
    <location>
        <begin position="200"/>
        <end position="233"/>
    </location>
</feature>
<keyword evidence="4" id="KW-0539">Nucleus</keyword>
<sequence length="540" mass="59733">RCCVMPAAIAMASSKLSPSLTSGGSMSTISIPVSAYHDPANNVITITPYILLKTTTVAEQMQVLRQEKKIGSKAPEPSTGAMRVKRRTDMSKLGLPEPKPASVSRRNARERNRVKQVNQGFETLREHVPNGKKNKKMSKVQTLRSAAQYIKDLYMILHGELPALGSPNVVDEHDPDSPMDNSDVEMSVSSPESQAAPANLHQSTIQQQQLVSSPTILSQQSPPSLQAKQAVSNQQSQISLQMTSPPHQLRPKAVPLILKKEPSVIHQQLARVLQQQSQTSSVLKQQLQAPLPVQPANIQVHQHRLRLALNQVTKITLDQRNIQQSLCNISTNDIQSHMAANEMNNHRTTNELDNNKHLPTNQLDNDNQLTLNELENQMTTSDIDNDNLSSMDSDSSLHSECSPFTYTQLSPAQHTDTGRSYDLRGLTPDYNDFLNTKHYKLPPSPYQNHNDVNMNLISSDATLLQNYLRSMQSDHEKLLPSDLTRSLSSVHSPSPSLSSSTSDVSAVYECDSLDKEALLDISNWISELCSSQGVTDLGQN</sequence>
<dbReference type="GO" id="GO:0000981">
    <property type="term" value="F:DNA-binding transcription factor activity, RNA polymerase II-specific"/>
    <property type="evidence" value="ECO:0007669"/>
    <property type="project" value="TreeGrafter"/>
</dbReference>
<dbReference type="GO" id="GO:0046983">
    <property type="term" value="F:protein dimerization activity"/>
    <property type="evidence" value="ECO:0007669"/>
    <property type="project" value="InterPro"/>
</dbReference>
<name>A0AAD8F861_BIOPF</name>
<protein>
    <submittedName>
        <fullName evidence="7">Serine/threonine-protein kinase</fullName>
    </submittedName>
</protein>
<proteinExistence type="predicted"/>
<evidence type="ECO:0000256" key="4">
    <source>
        <dbReference type="ARBA" id="ARBA00023242"/>
    </source>
</evidence>
<keyword evidence="7" id="KW-0808">Transferase</keyword>
<dbReference type="CDD" id="cd19723">
    <property type="entry name" value="bHLH_TS_ASCL1_like"/>
    <property type="match status" value="1"/>
</dbReference>
<keyword evidence="2" id="KW-0524">Neurogenesis</keyword>
<dbReference type="InterPro" id="IPR011598">
    <property type="entry name" value="bHLH_dom"/>
</dbReference>
<evidence type="ECO:0000256" key="1">
    <source>
        <dbReference type="ARBA" id="ARBA00004123"/>
    </source>
</evidence>
<organism evidence="7 8">
    <name type="scientific">Biomphalaria pfeifferi</name>
    <name type="common">Bloodfluke planorb</name>
    <name type="synonym">Freshwater snail</name>
    <dbReference type="NCBI Taxonomy" id="112525"/>
    <lineage>
        <taxon>Eukaryota</taxon>
        <taxon>Metazoa</taxon>
        <taxon>Spiralia</taxon>
        <taxon>Lophotrochozoa</taxon>
        <taxon>Mollusca</taxon>
        <taxon>Gastropoda</taxon>
        <taxon>Heterobranchia</taxon>
        <taxon>Euthyneura</taxon>
        <taxon>Panpulmonata</taxon>
        <taxon>Hygrophila</taxon>
        <taxon>Lymnaeoidea</taxon>
        <taxon>Planorbidae</taxon>
        <taxon>Biomphalaria</taxon>
    </lineage>
</organism>
<dbReference type="FunFam" id="4.10.280.10:FF:000029">
    <property type="entry name" value="Achaete-scute family bHLH transcription factor 1"/>
    <property type="match status" value="1"/>
</dbReference>
<dbReference type="GO" id="GO:0016301">
    <property type="term" value="F:kinase activity"/>
    <property type="evidence" value="ECO:0007669"/>
    <property type="project" value="UniProtKB-KW"/>
</dbReference>
<dbReference type="InterPro" id="IPR036638">
    <property type="entry name" value="HLH_DNA-bd_sf"/>
</dbReference>
<comment type="caution">
    <text evidence="7">The sequence shown here is derived from an EMBL/GenBank/DDBJ whole genome shotgun (WGS) entry which is preliminary data.</text>
</comment>
<feature type="region of interest" description="Disordered" evidence="5">
    <location>
        <begin position="166"/>
        <end position="233"/>
    </location>
</feature>
<keyword evidence="7" id="KW-0418">Kinase</keyword>
<dbReference type="GO" id="GO:0007399">
    <property type="term" value="P:nervous system development"/>
    <property type="evidence" value="ECO:0007669"/>
    <property type="project" value="UniProtKB-KW"/>
</dbReference>
<dbReference type="InterPro" id="IPR050283">
    <property type="entry name" value="E-box_TF_Regulators"/>
</dbReference>
<dbReference type="GO" id="GO:0005634">
    <property type="term" value="C:nucleus"/>
    <property type="evidence" value="ECO:0007669"/>
    <property type="project" value="UniProtKB-SubCell"/>
</dbReference>
<gene>
    <name evidence="7" type="ORF">Bpfe_017014</name>
</gene>
<dbReference type="PANTHER" id="PTHR23349:SF108">
    <property type="entry name" value="BHLH DOMAIN-CONTAINING PROTEIN"/>
    <property type="match status" value="1"/>
</dbReference>
<evidence type="ECO:0000259" key="6">
    <source>
        <dbReference type="PROSITE" id="PS50888"/>
    </source>
</evidence>
<keyword evidence="3" id="KW-0238">DNA-binding</keyword>
<dbReference type="SUPFAM" id="SSF47459">
    <property type="entry name" value="HLH, helix-loop-helix DNA-binding domain"/>
    <property type="match status" value="1"/>
</dbReference>